<evidence type="ECO:0000256" key="7">
    <source>
        <dbReference type="SAM" id="Phobius"/>
    </source>
</evidence>
<dbReference type="GO" id="GO:0016036">
    <property type="term" value="P:cellular response to phosphate starvation"/>
    <property type="evidence" value="ECO:0007669"/>
    <property type="project" value="TreeGrafter"/>
</dbReference>
<evidence type="ECO:0000256" key="5">
    <source>
        <dbReference type="ARBA" id="ARBA00023136"/>
    </source>
</evidence>
<feature type="domain" description="EXS" evidence="9">
    <location>
        <begin position="237"/>
        <end position="380"/>
    </location>
</feature>
<keyword evidence="4 7" id="KW-1133">Transmembrane helix</keyword>
<evidence type="ECO:0000256" key="1">
    <source>
        <dbReference type="ARBA" id="ARBA00004141"/>
    </source>
</evidence>
<sequence>MQGSMPQEQDWGNASEPNLPKDRKSGTKPNSKQKEDVSNVTTPKTEATATAEAEAAVIAAATSTTTEEIPTDAIDTEVEQPAANALKPMNLSNEKSKLQRYFKQLYHAIGELSKYRILNAVAFIKISKKVLCLYLKNIVVDLIKESNFGSGYFEDYLLKRLEDVYEEVLVDKDQQTVDHLRTPAAQDELDVSSCLVGVYGGVSVTLLIVCLLLWGGVSEGFWDNHVVKHSWYSLEATSLLCLYLWLWGFDVYYFEKKKFNHPFIMEADPASVMRSRDIFRLAAMVSLFVLVGLLSFIAYDYSLVDWSPSYVCVSWMILWGIGLFFPWQTTLASRKYLLRSWIRQILAPSQPVYFIDFFLADQWTSLFTIIVDLSFTFCYLFKFKPFFFFYLHV</sequence>
<evidence type="ECO:0000256" key="6">
    <source>
        <dbReference type="SAM" id="MobiDB-lite"/>
    </source>
</evidence>
<feature type="domain" description="SPX" evidence="8">
    <location>
        <begin position="16"/>
        <end position="129"/>
    </location>
</feature>
<evidence type="ECO:0000256" key="4">
    <source>
        <dbReference type="ARBA" id="ARBA00022989"/>
    </source>
</evidence>
<comment type="caution">
    <text evidence="10">The sequence shown here is derived from an EMBL/GenBank/DDBJ whole genome shotgun (WGS) entry which is preliminary data.</text>
</comment>
<protein>
    <recommendedName>
        <fullName evidence="12">SPX domain-containing protein</fullName>
    </recommendedName>
</protein>
<evidence type="ECO:0000259" key="8">
    <source>
        <dbReference type="Pfam" id="PF03105"/>
    </source>
</evidence>
<keyword evidence="3 7" id="KW-0812">Transmembrane</keyword>
<dbReference type="Pfam" id="PF03124">
    <property type="entry name" value="EXS"/>
    <property type="match status" value="1"/>
</dbReference>
<evidence type="ECO:0000313" key="10">
    <source>
        <dbReference type="EMBL" id="ETO26239.1"/>
    </source>
</evidence>
<evidence type="ECO:0008006" key="12">
    <source>
        <dbReference type="Google" id="ProtNLM"/>
    </source>
</evidence>
<dbReference type="AlphaFoldDB" id="X6NKH1"/>
<feature type="region of interest" description="Disordered" evidence="6">
    <location>
        <begin position="1"/>
        <end position="49"/>
    </location>
</feature>
<evidence type="ECO:0000256" key="3">
    <source>
        <dbReference type="ARBA" id="ARBA00022692"/>
    </source>
</evidence>
<dbReference type="GO" id="GO:0006817">
    <property type="term" value="P:phosphate ion transport"/>
    <property type="evidence" value="ECO:0007669"/>
    <property type="project" value="TreeGrafter"/>
</dbReference>
<dbReference type="InterPro" id="IPR004331">
    <property type="entry name" value="SPX_dom"/>
</dbReference>
<dbReference type="Proteomes" id="UP000023152">
    <property type="component" value="Unassembled WGS sequence"/>
</dbReference>
<feature type="transmembrane region" description="Helical" evidence="7">
    <location>
        <begin position="196"/>
        <end position="216"/>
    </location>
</feature>
<comment type="subcellular location">
    <subcellularLocation>
        <location evidence="1">Membrane</location>
        <topology evidence="1">Multi-pass membrane protein</topology>
    </subcellularLocation>
</comment>
<proteinExistence type="inferred from homology"/>
<keyword evidence="11" id="KW-1185">Reference proteome</keyword>
<comment type="similarity">
    <text evidence="2">Belongs to the SYG1 (TC 2.A.94) family.</text>
</comment>
<reference evidence="10 11" key="1">
    <citation type="journal article" date="2013" name="Curr. Biol.">
        <title>The Genome of the Foraminiferan Reticulomyxa filosa.</title>
        <authorList>
            <person name="Glockner G."/>
            <person name="Hulsmann N."/>
            <person name="Schleicher M."/>
            <person name="Noegel A.A."/>
            <person name="Eichinger L."/>
            <person name="Gallinger C."/>
            <person name="Pawlowski J."/>
            <person name="Sierra R."/>
            <person name="Euteneuer U."/>
            <person name="Pillet L."/>
            <person name="Moustafa A."/>
            <person name="Platzer M."/>
            <person name="Groth M."/>
            <person name="Szafranski K."/>
            <person name="Schliwa M."/>
        </authorList>
    </citation>
    <scope>NUCLEOTIDE SEQUENCE [LARGE SCALE GENOMIC DNA]</scope>
</reference>
<feature type="compositionally biased region" description="Polar residues" evidence="6">
    <location>
        <begin position="1"/>
        <end position="16"/>
    </location>
</feature>
<feature type="transmembrane region" description="Helical" evidence="7">
    <location>
        <begin position="307"/>
        <end position="329"/>
    </location>
</feature>
<dbReference type="PANTHER" id="PTHR10783:SF103">
    <property type="entry name" value="SOLUTE CARRIER FAMILY 53 MEMBER 1"/>
    <property type="match status" value="1"/>
</dbReference>
<evidence type="ECO:0000313" key="11">
    <source>
        <dbReference type="Proteomes" id="UP000023152"/>
    </source>
</evidence>
<dbReference type="EMBL" id="ASPP01007995">
    <property type="protein sequence ID" value="ETO26239.1"/>
    <property type="molecule type" value="Genomic_DNA"/>
</dbReference>
<evidence type="ECO:0000259" key="9">
    <source>
        <dbReference type="Pfam" id="PF03124"/>
    </source>
</evidence>
<feature type="transmembrane region" description="Helical" evidence="7">
    <location>
        <begin position="236"/>
        <end position="254"/>
    </location>
</feature>
<dbReference type="Pfam" id="PF03105">
    <property type="entry name" value="SPX"/>
    <property type="match status" value="1"/>
</dbReference>
<feature type="transmembrane region" description="Helical" evidence="7">
    <location>
        <begin position="281"/>
        <end position="301"/>
    </location>
</feature>
<name>X6NKH1_RETFI</name>
<dbReference type="PANTHER" id="PTHR10783">
    <property type="entry name" value="XENOTROPIC AND POLYTROPIC RETROVIRUS RECEPTOR 1-RELATED"/>
    <property type="match status" value="1"/>
</dbReference>
<keyword evidence="5 7" id="KW-0472">Membrane</keyword>
<feature type="transmembrane region" description="Helical" evidence="7">
    <location>
        <begin position="341"/>
        <end position="360"/>
    </location>
</feature>
<organism evidence="10 11">
    <name type="scientific">Reticulomyxa filosa</name>
    <dbReference type="NCBI Taxonomy" id="46433"/>
    <lineage>
        <taxon>Eukaryota</taxon>
        <taxon>Sar</taxon>
        <taxon>Rhizaria</taxon>
        <taxon>Retaria</taxon>
        <taxon>Foraminifera</taxon>
        <taxon>Monothalamids</taxon>
        <taxon>Reticulomyxidae</taxon>
        <taxon>Reticulomyxa</taxon>
    </lineage>
</organism>
<gene>
    <name evidence="10" type="ORF">RFI_10898</name>
</gene>
<feature type="transmembrane region" description="Helical" evidence="7">
    <location>
        <begin position="366"/>
        <end position="391"/>
    </location>
</feature>
<dbReference type="GO" id="GO:0005886">
    <property type="term" value="C:plasma membrane"/>
    <property type="evidence" value="ECO:0007669"/>
    <property type="project" value="TreeGrafter"/>
</dbReference>
<dbReference type="OrthoDB" id="9970435at2759"/>
<accession>X6NKH1</accession>
<dbReference type="GO" id="GO:0005794">
    <property type="term" value="C:Golgi apparatus"/>
    <property type="evidence" value="ECO:0007669"/>
    <property type="project" value="TreeGrafter"/>
</dbReference>
<evidence type="ECO:0000256" key="2">
    <source>
        <dbReference type="ARBA" id="ARBA00009665"/>
    </source>
</evidence>
<dbReference type="InterPro" id="IPR004342">
    <property type="entry name" value="EXS_C"/>
</dbReference>
<dbReference type="GO" id="GO:0000822">
    <property type="term" value="F:inositol hexakisphosphate binding"/>
    <property type="evidence" value="ECO:0007669"/>
    <property type="project" value="TreeGrafter"/>
</dbReference>